<accession>A0A1B6Q1H0</accession>
<evidence type="ECO:0000313" key="1">
    <source>
        <dbReference type="EMBL" id="KXG31769.1"/>
    </source>
</evidence>
<dbReference type="AlphaFoldDB" id="A0A1B6Q1H0"/>
<evidence type="ECO:0000313" key="2">
    <source>
        <dbReference type="Proteomes" id="UP000000768"/>
    </source>
</evidence>
<dbReference type="InParanoid" id="A0A1B6Q1H0"/>
<dbReference type="Gramene" id="KXG31769">
    <property type="protein sequence ID" value="KXG31769"/>
    <property type="gene ID" value="SORBI_3003G054000"/>
</dbReference>
<protein>
    <submittedName>
        <fullName evidence="1">Uncharacterized protein</fullName>
    </submittedName>
</protein>
<reference evidence="2" key="2">
    <citation type="journal article" date="2018" name="Plant J.">
        <title>The Sorghum bicolor reference genome: improved assembly, gene annotations, a transcriptome atlas, and signatures of genome organization.</title>
        <authorList>
            <person name="McCormick R.F."/>
            <person name="Truong S.K."/>
            <person name="Sreedasyam A."/>
            <person name="Jenkins J."/>
            <person name="Shu S."/>
            <person name="Sims D."/>
            <person name="Kennedy M."/>
            <person name="Amirebrahimi M."/>
            <person name="Weers B.D."/>
            <person name="McKinley B."/>
            <person name="Mattison A."/>
            <person name="Morishige D.T."/>
            <person name="Grimwood J."/>
            <person name="Schmutz J."/>
            <person name="Mullet J.E."/>
        </authorList>
    </citation>
    <scope>NUCLEOTIDE SEQUENCE [LARGE SCALE GENOMIC DNA]</scope>
    <source>
        <strain evidence="2">cv. BTx623</strain>
    </source>
</reference>
<name>A0A1B6Q1H0_SORBI</name>
<dbReference type="EMBL" id="CM000762">
    <property type="protein sequence ID" value="KXG31769.1"/>
    <property type="molecule type" value="Genomic_DNA"/>
</dbReference>
<organism evidence="1 2">
    <name type="scientific">Sorghum bicolor</name>
    <name type="common">Sorghum</name>
    <name type="synonym">Sorghum vulgare</name>
    <dbReference type="NCBI Taxonomy" id="4558"/>
    <lineage>
        <taxon>Eukaryota</taxon>
        <taxon>Viridiplantae</taxon>
        <taxon>Streptophyta</taxon>
        <taxon>Embryophyta</taxon>
        <taxon>Tracheophyta</taxon>
        <taxon>Spermatophyta</taxon>
        <taxon>Magnoliopsida</taxon>
        <taxon>Liliopsida</taxon>
        <taxon>Poales</taxon>
        <taxon>Poaceae</taxon>
        <taxon>PACMAD clade</taxon>
        <taxon>Panicoideae</taxon>
        <taxon>Andropogonodae</taxon>
        <taxon>Andropogoneae</taxon>
        <taxon>Sorghinae</taxon>
        <taxon>Sorghum</taxon>
    </lineage>
</organism>
<sequence length="134" mass="15443">MCVSKLSPTTNTQFSEGRNSCIQSVIEVHVKALFDKLLKWLRSHLNITSAKPLKHQNMSFLWFVVRRLEPNNQPYDSVSSWSTIQPYGEHRKDGQDVLPLTTTLKDHRGHPIQVGRPIRIRFRVRALDSTSSPH</sequence>
<dbReference type="Proteomes" id="UP000000768">
    <property type="component" value="Chromosome 3"/>
</dbReference>
<reference evidence="1 2" key="1">
    <citation type="journal article" date="2009" name="Nature">
        <title>The Sorghum bicolor genome and the diversification of grasses.</title>
        <authorList>
            <person name="Paterson A.H."/>
            <person name="Bowers J.E."/>
            <person name="Bruggmann R."/>
            <person name="Dubchak I."/>
            <person name="Grimwood J."/>
            <person name="Gundlach H."/>
            <person name="Haberer G."/>
            <person name="Hellsten U."/>
            <person name="Mitros T."/>
            <person name="Poliakov A."/>
            <person name="Schmutz J."/>
            <person name="Spannagl M."/>
            <person name="Tang H."/>
            <person name="Wang X."/>
            <person name="Wicker T."/>
            <person name="Bharti A.K."/>
            <person name="Chapman J."/>
            <person name="Feltus F.A."/>
            <person name="Gowik U."/>
            <person name="Grigoriev I.V."/>
            <person name="Lyons E."/>
            <person name="Maher C.A."/>
            <person name="Martis M."/>
            <person name="Narechania A."/>
            <person name="Otillar R.P."/>
            <person name="Penning B.W."/>
            <person name="Salamov A.A."/>
            <person name="Wang Y."/>
            <person name="Zhang L."/>
            <person name="Carpita N.C."/>
            <person name="Freeling M."/>
            <person name="Gingle A.R."/>
            <person name="Hash C.T."/>
            <person name="Keller B."/>
            <person name="Klein P."/>
            <person name="Kresovich S."/>
            <person name="McCann M.C."/>
            <person name="Ming R."/>
            <person name="Peterson D.G."/>
            <person name="Mehboob-ur-Rahman"/>
            <person name="Ware D."/>
            <person name="Westhoff P."/>
            <person name="Mayer K.F."/>
            <person name="Messing J."/>
            <person name="Rokhsar D.S."/>
        </authorList>
    </citation>
    <scope>NUCLEOTIDE SEQUENCE [LARGE SCALE GENOMIC DNA]</scope>
    <source>
        <strain evidence="2">cv. BTx623</strain>
    </source>
</reference>
<proteinExistence type="predicted"/>
<keyword evidence="2" id="KW-1185">Reference proteome</keyword>
<gene>
    <name evidence="1" type="ORF">SORBI_3003G054000</name>
</gene>